<keyword evidence="2" id="KW-1185">Reference proteome</keyword>
<dbReference type="Proteomes" id="UP000054560">
    <property type="component" value="Unassembled WGS sequence"/>
</dbReference>
<reference evidence="1 2" key="1">
    <citation type="submission" date="2011-02" db="EMBL/GenBank/DDBJ databases">
        <title>The Genome Sequence of Sphaeroforma arctica JP610.</title>
        <authorList>
            <consortium name="The Broad Institute Genome Sequencing Platform"/>
            <person name="Russ C."/>
            <person name="Cuomo C."/>
            <person name="Young S.K."/>
            <person name="Zeng Q."/>
            <person name="Gargeya S."/>
            <person name="Alvarado L."/>
            <person name="Berlin A."/>
            <person name="Chapman S.B."/>
            <person name="Chen Z."/>
            <person name="Freedman E."/>
            <person name="Gellesch M."/>
            <person name="Goldberg J."/>
            <person name="Griggs A."/>
            <person name="Gujja S."/>
            <person name="Heilman E."/>
            <person name="Heiman D."/>
            <person name="Howarth C."/>
            <person name="Mehta T."/>
            <person name="Neiman D."/>
            <person name="Pearson M."/>
            <person name="Roberts A."/>
            <person name="Saif S."/>
            <person name="Shea T."/>
            <person name="Shenoy N."/>
            <person name="Sisk P."/>
            <person name="Stolte C."/>
            <person name="Sykes S."/>
            <person name="White J."/>
            <person name="Yandava C."/>
            <person name="Burger G."/>
            <person name="Gray M.W."/>
            <person name="Holland P.W.H."/>
            <person name="King N."/>
            <person name="Lang F.B.F."/>
            <person name="Roger A.J."/>
            <person name="Ruiz-Trillo I."/>
            <person name="Haas B."/>
            <person name="Nusbaum C."/>
            <person name="Birren B."/>
        </authorList>
    </citation>
    <scope>NUCLEOTIDE SEQUENCE [LARGE SCALE GENOMIC DNA]</scope>
    <source>
        <strain evidence="1 2">JP610</strain>
    </source>
</reference>
<accession>A0A0L0GE52</accession>
<dbReference type="eggNOG" id="ENOG502T2D6">
    <property type="taxonomic scope" value="Eukaryota"/>
</dbReference>
<dbReference type="EMBL" id="KQ241621">
    <property type="protein sequence ID" value="KNC87156.1"/>
    <property type="molecule type" value="Genomic_DNA"/>
</dbReference>
<dbReference type="STRING" id="667725.A0A0L0GE52"/>
<gene>
    <name evidence="1" type="ORF">SARC_00736</name>
</gene>
<dbReference type="PROSITE" id="PS50092">
    <property type="entry name" value="TSP1"/>
    <property type="match status" value="1"/>
</dbReference>
<dbReference type="OrthoDB" id="347314at2759"/>
<dbReference type="SMART" id="SM00209">
    <property type="entry name" value="TSP1"/>
    <property type="match status" value="21"/>
</dbReference>
<dbReference type="InterPro" id="IPR000884">
    <property type="entry name" value="TSP1_rpt"/>
</dbReference>
<dbReference type="GeneID" id="25901240"/>
<name>A0A0L0GE52_9EUKA</name>
<dbReference type="RefSeq" id="XP_014161058.1">
    <property type="nucleotide sequence ID" value="XM_014305583.1"/>
</dbReference>
<proteinExistence type="predicted"/>
<sequence>MCTVSTEDDGCGQHGKLVRERTFIETLNCITEGADTDLRNTENTPCYTDKCECEMSEWSDYECSETVCSSEGVLVSTRGYFTTPDCQVMSSAVRREDGVCKTEPCVCKAGSWSPWVCSADKNYCGSTGTNMRERKYDTSECVLPGSISTDEAGVETQKGTPCSGKPCCGTSAWSEWQCSVTLAVDKCNASGKYVRDRTFVKTEECSTAHAQTDLHNTDNVICHTEKCECELTEWSEYACSESACSSEGVRFSTRGYITTPPCEPKDAELRREDGKCKTQACVCTPSAWSPWVCDSNADVCGSEGSTWRHRKYKDDDCVLPEDTEIDSAGVETQEGVKCQSKSCCELSAWSEWECTVTEDEGCGLTGKLVRDRVFLETDECTTSGDPADLHDTDNAACHTSLCECELSEWVAQPCSCAECSCVGEIHSTRYYKTHAGCQAMDAELTRLDGPCESEPCYVHPSEWTVWACDAPVVCGAPGHLYRERSYDMEQGVLREGVIPDENDIEKDMGGKCHYTPCCETTEWSGWMCTVNNDDHECGVAGKLEQHRTYNQVDNCTNVGDETNLVKNDNEACYTDKCECELSEWSDFRCSETACSSSGMMVSQRYYETGPDCEAKNAELRREAEACETELCACEVSNWTPWMCNADMDQCNAQGVTQRSRTYPMSDDCEVPETVVVDETGLETQMDAVCQSTPCCGVSAWSEWTCTVDNDDGCGLEGHYVRDRKYIRTDGCSIQGDDTDLTNTDNVMCRTDKCECLLSEWSDFACSATACGSTGVLHASRWYITNDDCQTMNADLYTEGDACDTPACECEPNAWTEWSCDVDMATCGSVGVLSQYRTFNLTYCVLPEDVHTTEDGREVAQNGVCNGPVCCDTTQWTEWSCSKHTEKNGCNQIGHLVRARSFVEDGECLTAGADLDLRNTASTECATDKCACEMTPWSEYTCNESACSSEGEMVSNRGYILSDNCQPMSSETRRVDGVCETAPCVCEPSAWSEWVCDLGGKTHCSAAGYNRRQRTYDVNSDDCVPPANVEITDEAVEHSQGDRCVNTPCCDVLAWSEWECNVDEADGCGVTGRMARSRTFVENDLCMTEADETNLHDVSNHVCSTDLCECPLSTWSEWQCGVTTCGSTGTMVSVRGYITSNGKCQTKDAELTRTGEACSTEACPCKAENWSSWTCSADLSKCGQSGKVLRERVFKDISGCILNKEAKVSADATSAVEIEANGTCSSTSCCELTSWSAWTCSTDATCGVVGRLGRTREHIDDGNCSLDGDEAVLVDNSSTTCMEACPECEVTEWSDWTCSVTECGSDGVNQQTRAYIPAEQCQSVGATKLAKTGTKCATDACACEPGLWAEWQCNANTEVCGQPGNMVRERVFTDTSDCQLPEAVVKHKDGTATEAQLADACNGPVCCKLSEWSSWECSVSGECGQVGQEFHERSRINTLTCLPDAADVLRDTDNKACSTDKCECPLSPWSEWQCDVLACGSTGKLRSMRGYVVSAECQAKDALLTRVGDACSTEPCSCIAQPWTTWSCTADTSVCGSTGVTVRTRDFTFTDGCVVPDDAVTDEAGTHARQTETAEVCSGPKCCDLSEWSAYACTVAGQECGLEGTLYRERTHVVKNECLPNPIDALRTTDNEKCYTDKCECPLTPWSEATCSATKCSTVGVLVSTRGYETSDDCEPKGASMRRETGPCQTALCPCQPSAWSEWTCSADANTCNSVGMQWRQRVYDLDHCNIPATAVVSAEGVEIDQGGACSAKKCCATTEWAEWTCTVSTATDGCGKTGKEVRERAFISASDCTTAGAEIELRTTNNVVCSSDLCECKLTEWTESQCSETACSSTGVLVATRAYMTGPYCQAMGAELRKEEGTCETEACVCEPAQWSEWLCDSDEHMCGAVGFNWRERAYTLDECVLAKNVVTDNGVEKQRGDACSSKKCCATISWGEWTCSKSNEDGCGLTGKEVRERSFIENDGCTTEGADAQLRNTNNMPCYTDKCECELSPWTPYKCSETACSSQGVMLSTRSYITTPECEPKQTALRREDGTCETEMCACTPGEWSAWTCSADEKVCNSIGKNLRHRTYVDEECTLPADLFLDEARREQQVGTACAATPCCIVSPWSEYECSVSEEEGCGLEGVLVRDRSFVHTDKCSTKGAALPLRDVINTKCYTSLCECTLSEWSAYSCSATACSTDGDMVSTRHYNTNDDCQEMDAELTRTDGPCRTSACICKTSEWSESVCDANESVCGSAGHISKTKTYVLTDDCVLPEGVVVGANGLETKQGQACGSTPCCVTSPWANWECTVTIATDGCGRTGVLVRDRVLLQNAQCSVAGVDVALRNTDNVVCHTDKCECPLTQWTAWTCSETACSSEGALVSTRGYIVNDNCQAMDAETHRTGGACSTNACLCKPSEWSAWACTADEKVCSSAGTMMRERKFAMNDCVVPEDITTDTHGVETQTHTSPCHTTPCCEITAWSEWVCTVADAAQCGLTGKYVRDRAFIETDSCSTAGADTGLRTTENVACSNAKCECPLTEWTDYKCSETACSSKGDMYSTRAYIADENCQTMSAETYRVDGACETEACLCKPSAWSGWLCDANEEICGSPGHNWRHRAYDVNECVVPDTIVMDDAGVETQMGGLCAATECCQTSPWSDYVCTVDLQTDGCGATGKLVRNREYLKNDKCTTAGADSDLFNTENVACHTDKCECNLTPWTTWSCSETACSTEGVMFATRGYEVKPSCQTMNAETYKTAGVCQTSACVCHSSAWSEWLCDLDSDGCGLVGKNWRQRKFDTDRCALPANIVIDADGFEIQTSGVPCYGKKCCATSTWSEWYCTVETEEMCGLIGKYVRDRAFVETDGCSIVGAEDGLRNTENVPCNNDLCECPLTAWTDFECSESVCSSEGVLVATRGYVTGPNCQTKDAETSKTGGVCKTEACVCTPSQWSSWVCDADTERCGSSGYNWRQRAYDLDDCVLPATIATDASGVETQRGEVCHGAECCVTSPWSEFVCTVNIQTDGCGVAGKLQRTRTFIEDGRCSTAGADIELMNTDNMDCSTDLCQCPLTEWTKLKCSETACGSTGVMYATRGYIAGPTCQVMDAETYRIEGSCETEACVCSPSGWSAWVCDSNMDVCGSVGHTWRERTFAIEDCVLPANIIVDEAGVERQQGDKCGAKPCCETTSWSEYMCTVRDADGCGLTGKLVRTRTFVHNDECTIAGAHVDLRHTDNEPCSTDKCECELTPWTDFKCTETSCSSEGVLFSTRGYMATDKCQTKDAATYREDGVCTTEACECKNSMWTEWHCDADDAFCSSVGATYRQRKFETEDCILPTDIVLDEDGFEVQTGSACTAKKCCDVIQWSDWTCSVGELDGCSVSGEYVRDRAYIVNDACTTAGDDTDLHNTENVACHTELCECAMTSWTEWKCSESACSSTGVTYATRGYMTGPHCQSKDAETYRTDGECKTEVCVCAPSEWTQWTRSANEAVCGSVCKNVRQRAYNGEECVLPEDIIVDDDRVEVQIGTSCRATECCGTSEWSEFVCSVNTHMDGCGVEGKLIRERAFIETDTCSTAGAMVDLRNTEDEACHTDKCECPMTPWSDYACSATACSTDGVMYSTRGYISGPNCQAMDVETRREDGPCSTEECVCKPTNWSKWQCDADVNKCGSRGKNKRYRQYVVSECELPADLVVSETGVETQTHEEDCYAPACCDTSAWTNWACSVSEAQGCGLTGEYVRTRAFVEDGKCITSGADTDLFNTNNVACHTDKCECPLTSWSEYVCSETVCSSEGVMTSTRGYVSGPNCRTMGAEMVRTGEVCKTDVCACVPSKWTEKVCNADMDICGSQGNYIQTRKFDTTDCDVPEGIVTDADGTETRVGEACHGPVCCDASPWSGWTCTVGDADGCGLTGHYIRERAYLTTDECSIAGANTVLVSNGDDECSTELCECEMTQWTEYTCTEEACSSQGEWVATRGYITASDCQTKDAETRRVDGVCQTEVCECEPTHWSEWQCDVDEHQCNAIGNNWRERHFAMNDDCVVPDTVAVDAAGVEKQMSATPCNAKPCCATSTWSDWECSVSTANDGCNREGHYVRERTFVETSKCTTEGSDATLRNTDNEACFTDTCECPLTQWTEWTCSVTACSSEGVQVSTRGYITDADCETRDAELHREQDSCTTPVCACKPSAWSPWACDVDTETCGNTGLNTRRRKFDLEGCQLPVEIVTNEQGIEMQSGASCEGPVCCSTNQWSTWSCSLSTQKNGCGLSGRLERTRDHILVDSCVAEGDDTDLYHTDNEACQTDLCECELSEWSAYECSEEACSSESVSYSTRAYLVEDDCQTMDAELYREDGKCTTVPCVCEPSSWTSWVCDADEATCGATGSTWRYRTYDLEACEMSEDVVSDAEGIEIQQGSKCHAKECCPVGQWTEWVCSMDTNKDGCGMEGTHIRSRDYITSSACMVKGDNISLEESDGSCYTELCECELTEWSQPVCDTTACSSEGVMRSTRGYITNEHCQTKDAALHKEVGSCETEACTCEPDTWTEWFCDADMNTCGSRGVTWRTRTFDLTQCDLPASVDADESGVETQTGGLCYGPRCCEITSWSEWTCSITATDGCGQTGHETRTREHIEDGECMVLEKATLQTSDGESCSNELCECVLQEWSSWVCSESACGTSGVQTRTRAYIADDDCHTNDEAVLTDTSGGVCVNEACACMPSWAEWTEVSSCTTDEVTGTQCMNVADQKPVNAPVSNIVSGEQGAENSKPYCVDMCQRKGIQTCDANGMAPTSFTRADADEASTCAYTNEMCECPCEEVPGGNNTPIIAGAAVGAAAVLAAAGAAMWYSRGGSEAVGAMDSADILGQNLQTNPVYEGDLVEMTNDIYADYV</sequence>
<protein>
    <submittedName>
        <fullName evidence="1">Uncharacterized protein</fullName>
    </submittedName>
</protein>
<organism evidence="1 2">
    <name type="scientific">Sphaeroforma arctica JP610</name>
    <dbReference type="NCBI Taxonomy" id="667725"/>
    <lineage>
        <taxon>Eukaryota</taxon>
        <taxon>Ichthyosporea</taxon>
        <taxon>Ichthyophonida</taxon>
        <taxon>Sphaeroforma</taxon>
    </lineage>
</organism>
<evidence type="ECO:0000313" key="1">
    <source>
        <dbReference type="EMBL" id="KNC87156.1"/>
    </source>
</evidence>
<evidence type="ECO:0000313" key="2">
    <source>
        <dbReference type="Proteomes" id="UP000054560"/>
    </source>
</evidence>